<dbReference type="InterPro" id="IPR003148">
    <property type="entry name" value="RCK_N"/>
</dbReference>
<evidence type="ECO:0000256" key="4">
    <source>
        <dbReference type="ARBA" id="ARBA00022692"/>
    </source>
</evidence>
<feature type="transmembrane region" description="Helical" evidence="7">
    <location>
        <begin position="147"/>
        <end position="169"/>
    </location>
</feature>
<dbReference type="GO" id="GO:1902600">
    <property type="term" value="P:proton transmembrane transport"/>
    <property type="evidence" value="ECO:0007669"/>
    <property type="project" value="InterPro"/>
</dbReference>
<evidence type="ECO:0000256" key="7">
    <source>
        <dbReference type="SAM" id="Phobius"/>
    </source>
</evidence>
<dbReference type="EMBL" id="PFBD01000002">
    <property type="protein sequence ID" value="PIR87456.1"/>
    <property type="molecule type" value="Genomic_DNA"/>
</dbReference>
<evidence type="ECO:0000313" key="10">
    <source>
        <dbReference type="Proteomes" id="UP000229526"/>
    </source>
</evidence>
<dbReference type="GO" id="GO:0006813">
    <property type="term" value="P:potassium ion transport"/>
    <property type="evidence" value="ECO:0007669"/>
    <property type="project" value="InterPro"/>
</dbReference>
<evidence type="ECO:0000256" key="5">
    <source>
        <dbReference type="ARBA" id="ARBA00022989"/>
    </source>
</evidence>
<evidence type="ECO:0000256" key="1">
    <source>
        <dbReference type="ARBA" id="ARBA00004141"/>
    </source>
</evidence>
<evidence type="ECO:0000256" key="3">
    <source>
        <dbReference type="ARBA" id="ARBA00022448"/>
    </source>
</evidence>
<comment type="subcellular location">
    <subcellularLocation>
        <location evidence="1">Membrane</location>
        <topology evidence="1">Multi-pass membrane protein</topology>
    </subcellularLocation>
</comment>
<feature type="transmembrane region" description="Helical" evidence="7">
    <location>
        <begin position="326"/>
        <end position="346"/>
    </location>
</feature>
<protein>
    <submittedName>
        <fullName evidence="9">Sodium:proton exchanger</fullName>
    </submittedName>
</protein>
<dbReference type="GO" id="GO:0016020">
    <property type="term" value="C:membrane"/>
    <property type="evidence" value="ECO:0007669"/>
    <property type="project" value="UniProtKB-SubCell"/>
</dbReference>
<evidence type="ECO:0000259" key="8">
    <source>
        <dbReference type="PROSITE" id="PS51201"/>
    </source>
</evidence>
<feature type="transmembrane region" description="Helical" evidence="7">
    <location>
        <begin position="212"/>
        <end position="229"/>
    </location>
</feature>
<dbReference type="PANTHER" id="PTHR42751:SF6">
    <property type="entry name" value="CONSERVED INTEGRAL MEMBRANE TRANSPORT PROTEIN-RELATED"/>
    <property type="match status" value="1"/>
</dbReference>
<dbReference type="Pfam" id="PF00999">
    <property type="entry name" value="Na_H_Exchanger"/>
    <property type="match status" value="1"/>
</dbReference>
<keyword evidence="3" id="KW-0813">Transport</keyword>
<proteinExistence type="inferred from homology"/>
<organism evidence="9 10">
    <name type="scientific">Candidatus Harrisonbacteria bacterium CG10_big_fil_rev_8_21_14_0_10_49_15</name>
    <dbReference type="NCBI Taxonomy" id="1974587"/>
    <lineage>
        <taxon>Bacteria</taxon>
        <taxon>Candidatus Harrisoniibacteriota</taxon>
    </lineage>
</organism>
<dbReference type="Proteomes" id="UP000229526">
    <property type="component" value="Unassembled WGS sequence"/>
</dbReference>
<comment type="caution">
    <text evidence="9">The sequence shown here is derived from an EMBL/GenBank/DDBJ whole genome shotgun (WGS) entry which is preliminary data.</text>
</comment>
<feature type="transmembrane region" description="Helical" evidence="7">
    <location>
        <begin position="6"/>
        <end position="23"/>
    </location>
</feature>
<feature type="transmembrane region" description="Helical" evidence="7">
    <location>
        <begin position="84"/>
        <end position="110"/>
    </location>
</feature>
<keyword evidence="4 7" id="KW-0812">Transmembrane</keyword>
<feature type="transmembrane region" description="Helical" evidence="7">
    <location>
        <begin position="54"/>
        <end position="72"/>
    </location>
</feature>
<reference evidence="10" key="1">
    <citation type="submission" date="2017-09" db="EMBL/GenBank/DDBJ databases">
        <title>Depth-based differentiation of microbial function through sediment-hosted aquifers and enrichment of novel symbionts in the deep terrestrial subsurface.</title>
        <authorList>
            <person name="Probst A.J."/>
            <person name="Ladd B."/>
            <person name="Jarett J.K."/>
            <person name="Geller-Mcgrath D.E."/>
            <person name="Sieber C.M.K."/>
            <person name="Emerson J.B."/>
            <person name="Anantharaman K."/>
            <person name="Thomas B.C."/>
            <person name="Malmstrom R."/>
            <person name="Stieglmeier M."/>
            <person name="Klingl A."/>
            <person name="Woyke T."/>
            <person name="Ryan C.M."/>
            <person name="Banfield J.F."/>
        </authorList>
    </citation>
    <scope>NUCLEOTIDE SEQUENCE [LARGE SCALE GENOMIC DNA]</scope>
</reference>
<evidence type="ECO:0000313" key="9">
    <source>
        <dbReference type="EMBL" id="PIR87456.1"/>
    </source>
</evidence>
<keyword evidence="5 7" id="KW-1133">Transmembrane helix</keyword>
<evidence type="ECO:0000256" key="6">
    <source>
        <dbReference type="ARBA" id="ARBA00023136"/>
    </source>
</evidence>
<accession>A0A2H0UP74</accession>
<dbReference type="Gene3D" id="3.40.50.720">
    <property type="entry name" value="NAD(P)-binding Rossmann-like Domain"/>
    <property type="match status" value="1"/>
</dbReference>
<dbReference type="InterPro" id="IPR036291">
    <property type="entry name" value="NAD(P)-bd_dom_sf"/>
</dbReference>
<feature type="transmembrane region" description="Helical" evidence="7">
    <location>
        <begin position="30"/>
        <end position="48"/>
    </location>
</feature>
<dbReference type="GO" id="GO:0015297">
    <property type="term" value="F:antiporter activity"/>
    <property type="evidence" value="ECO:0007669"/>
    <property type="project" value="InterPro"/>
</dbReference>
<comment type="similarity">
    <text evidence="2">Belongs to the monovalent cation:proton antiporter 2 (CPA2) transporter (TC 2.A.37) family.</text>
</comment>
<feature type="transmembrane region" description="Helical" evidence="7">
    <location>
        <begin position="235"/>
        <end position="252"/>
    </location>
</feature>
<gene>
    <name evidence="9" type="ORF">COU11_00360</name>
</gene>
<dbReference type="PROSITE" id="PS51201">
    <property type="entry name" value="RCK_N"/>
    <property type="match status" value="1"/>
</dbReference>
<evidence type="ECO:0000256" key="2">
    <source>
        <dbReference type="ARBA" id="ARBA00005551"/>
    </source>
</evidence>
<dbReference type="SUPFAM" id="SSF51735">
    <property type="entry name" value="NAD(P)-binding Rossmann-fold domains"/>
    <property type="match status" value="1"/>
</dbReference>
<feature type="transmembrane region" description="Helical" evidence="7">
    <location>
        <begin position="352"/>
        <end position="373"/>
    </location>
</feature>
<dbReference type="PANTHER" id="PTHR42751">
    <property type="entry name" value="SODIUM/HYDROGEN EXCHANGER FAMILY/TRKA DOMAIN PROTEIN"/>
    <property type="match status" value="1"/>
</dbReference>
<feature type="transmembrane region" description="Helical" evidence="7">
    <location>
        <begin position="288"/>
        <end position="314"/>
    </location>
</feature>
<keyword evidence="6 7" id="KW-0472">Membrane</keyword>
<dbReference type="Pfam" id="PF02254">
    <property type="entry name" value="TrkA_N"/>
    <property type="match status" value="1"/>
</dbReference>
<sequence>MSTELFTEFGVILVIASAMALLMRMLRQPLIIGHIITGLLVGPFAFDLLRSDDIFILFSELGVAFLLFSVGLSLDPRVLKDYGLVAVVTGVGQVVVTTLAGLGITLLLGFELVPALYISVALAFSSTIIILKLISDKGDLEKLYAKISIGFLLVQDLIAILLLFSIPLISAGTGSLADFGITLLQAIGLTAAVFVTARFVLARLHPYFSRSFELLFLVATAWGLGIAVLFREIGFSLEVGALIAGIALAILPSRQEIHARLMPLRDFFIVLFFILLGAQMILGNWMDLLLPAVILSLLVLIGNPLILMVIMGLMGYRKKTSLQTGFTVAQISEFSLILVALGLSLGHVSQDVLSMVTLVGLITIFGSTYLILYSDWWYARLEKYLRVFEKEKPTEKRQHSRQYDFVLFGGGRIGFDFVSMFADSEKPFVVIEYDPEIIKQLQYRGIPCEYGDAGDLDLLESIDFEGAELVVSTVPDLNTNLLILDIIRQTKSQPPTMVVAHSISNALALYEAGAAYVVLPHFLGGKQASSLAKRFAAEAFDIHVIRRRHISYLKDRLSQGQEHPVIERYR</sequence>
<feature type="transmembrane region" description="Helical" evidence="7">
    <location>
        <begin position="116"/>
        <end position="135"/>
    </location>
</feature>
<dbReference type="AlphaFoldDB" id="A0A2H0UP74"/>
<dbReference type="Gene3D" id="1.20.1530.20">
    <property type="match status" value="1"/>
</dbReference>
<feature type="transmembrane region" description="Helical" evidence="7">
    <location>
        <begin position="181"/>
        <end position="200"/>
    </location>
</feature>
<dbReference type="InterPro" id="IPR038770">
    <property type="entry name" value="Na+/solute_symporter_sf"/>
</dbReference>
<feature type="domain" description="RCK N-terminal" evidence="8">
    <location>
        <begin position="402"/>
        <end position="519"/>
    </location>
</feature>
<dbReference type="InterPro" id="IPR006153">
    <property type="entry name" value="Cation/H_exchanger_TM"/>
</dbReference>
<feature type="transmembrane region" description="Helical" evidence="7">
    <location>
        <begin position="264"/>
        <end position="282"/>
    </location>
</feature>
<name>A0A2H0UP74_9BACT</name>